<feature type="compositionally biased region" description="Polar residues" evidence="1">
    <location>
        <begin position="1"/>
        <end position="10"/>
    </location>
</feature>
<accession>A0ABQ9XG63</accession>
<feature type="compositionally biased region" description="Basic and acidic residues" evidence="1">
    <location>
        <begin position="125"/>
        <end position="137"/>
    </location>
</feature>
<dbReference type="Proteomes" id="UP001281761">
    <property type="component" value="Unassembled WGS sequence"/>
</dbReference>
<proteinExistence type="predicted"/>
<feature type="compositionally biased region" description="Basic and acidic residues" evidence="1">
    <location>
        <begin position="321"/>
        <end position="332"/>
    </location>
</feature>
<evidence type="ECO:0000256" key="1">
    <source>
        <dbReference type="SAM" id="MobiDB-lite"/>
    </source>
</evidence>
<feature type="compositionally biased region" description="Basic and acidic residues" evidence="1">
    <location>
        <begin position="61"/>
        <end position="85"/>
    </location>
</feature>
<feature type="region of interest" description="Disordered" evidence="1">
    <location>
        <begin position="279"/>
        <end position="298"/>
    </location>
</feature>
<name>A0ABQ9XG63_9EUKA</name>
<feature type="region of interest" description="Disordered" evidence="1">
    <location>
        <begin position="316"/>
        <end position="339"/>
    </location>
</feature>
<feature type="region of interest" description="Disordered" evidence="1">
    <location>
        <begin position="1"/>
        <end position="273"/>
    </location>
</feature>
<feature type="compositionally biased region" description="Polar residues" evidence="1">
    <location>
        <begin position="731"/>
        <end position="777"/>
    </location>
</feature>
<evidence type="ECO:0000313" key="2">
    <source>
        <dbReference type="EMBL" id="KAK2951457.1"/>
    </source>
</evidence>
<feature type="compositionally biased region" description="Basic residues" evidence="1">
    <location>
        <begin position="138"/>
        <end position="148"/>
    </location>
</feature>
<dbReference type="EMBL" id="JARBJD010000118">
    <property type="protein sequence ID" value="KAK2951457.1"/>
    <property type="molecule type" value="Genomic_DNA"/>
</dbReference>
<feature type="compositionally biased region" description="Basic and acidic residues" evidence="1">
    <location>
        <begin position="94"/>
        <end position="105"/>
    </location>
</feature>
<feature type="compositionally biased region" description="Basic and acidic residues" evidence="1">
    <location>
        <begin position="192"/>
        <end position="250"/>
    </location>
</feature>
<gene>
    <name evidence="2" type="ORF">BLNAU_13614</name>
</gene>
<feature type="compositionally biased region" description="Polar residues" evidence="1">
    <location>
        <begin position="853"/>
        <end position="865"/>
    </location>
</feature>
<keyword evidence="3" id="KW-1185">Reference proteome</keyword>
<feature type="compositionally biased region" description="Low complexity" evidence="1">
    <location>
        <begin position="869"/>
        <end position="886"/>
    </location>
</feature>
<sequence length="921" mass="104959">MGIRTKTSSRGQREAHEGQGENGAGGEGKEKHTKVRREWNRRRRKGEAHEGQGENGAGGEGKGEAHEGQERMEQEEKEREAHEGQGENGTGGEGKGEARRTGREWSRRRRKGEEGQGENGAGGEGKGEAHEGQGEWNRRRRKGRSTRRTGREWSGGEGEEKGAGENGGQKEGEALDRKKAETKLINTIQGRETAERRKGEPTKDRRGAGGEERSTHEGNGERDSGEEGRKNPWRKEGAHSRLTQREKEGRSAGQHTRWAGTKTEDPKDRTRHKTVLEQKARADMKGQTSVIPNTRGAVGCPSPSLFELYEQWKRRRGSRRGPTDDIDRREGETEGPVWKRKQLWSTSNCRGQRKRQRQGQKELRGIFEEREKRNEINLLPTYQQNRHKVIEDGISQRWLNILPKDRYHKLNNATVVTSLDHLFLKNPLSWDIVAGVKEEEDQEEESERRQDVGKKKGKIKLKCPLCLGEMRKDHAGCCSINGATRTARHSAIKHLLTQTLKEIPSLNARTEQKMGRDDEKEENIPETIADISISLTTSHLSHSFIKLLAHNEDKGRVVEFGLDLVVCQDFTSRTSGRLENTRGRVEEGERKKKRKYERTNQEKTIIGIGMSDNGILGPNAESFFDFIRVLAKEQRVTNPIPAFLTKYTIITEMTRSHMEAQYVRTVERLRKKEEERKQERSMTTLENEALNLMLQIDPGSIPRTSTLHLTNTTPTIPQHLVLTNAYPSFSSTQPLRSTQHYTPSPSNNLPILPTPSSLLQLHNHSPLRHTNPTCTQGSEKERSEKRQTGEEDPREDRTQKKREEWKKRDEEEEKKEADIGPDAKEKADRAAERTKKEVQEEKRPTSKIPTGPSERQPQPPLTSLHNPHFQFSNSSNTTFLSSLLTQEPKEDRNNSEQRDKRGEGKKESEKNNLERTTEAEE</sequence>
<organism evidence="2 3">
    <name type="scientific">Blattamonas nauphoetae</name>
    <dbReference type="NCBI Taxonomy" id="2049346"/>
    <lineage>
        <taxon>Eukaryota</taxon>
        <taxon>Metamonada</taxon>
        <taxon>Preaxostyla</taxon>
        <taxon>Oxymonadida</taxon>
        <taxon>Blattamonas</taxon>
    </lineage>
</organism>
<comment type="caution">
    <text evidence="2">The sequence shown here is derived from an EMBL/GenBank/DDBJ whole genome shotgun (WGS) entry which is preliminary data.</text>
</comment>
<protein>
    <submittedName>
        <fullName evidence="2">Uncharacterized protein</fullName>
    </submittedName>
</protein>
<reference evidence="2 3" key="1">
    <citation type="journal article" date="2022" name="bioRxiv">
        <title>Genomics of Preaxostyla Flagellates Illuminates Evolutionary Transitions and the Path Towards Mitochondrial Loss.</title>
        <authorList>
            <person name="Novak L.V.F."/>
            <person name="Treitli S.C."/>
            <person name="Pyrih J."/>
            <person name="Halakuc P."/>
            <person name="Pipaliya S.V."/>
            <person name="Vacek V."/>
            <person name="Brzon O."/>
            <person name="Soukal P."/>
            <person name="Eme L."/>
            <person name="Dacks J.B."/>
            <person name="Karnkowska A."/>
            <person name="Elias M."/>
            <person name="Hampl V."/>
        </authorList>
    </citation>
    <scope>NUCLEOTIDE SEQUENCE [LARGE SCALE GENOMIC DNA]</scope>
    <source>
        <strain evidence="2">NAU3</strain>
        <tissue evidence="2">Gut</tissue>
    </source>
</reference>
<evidence type="ECO:0000313" key="3">
    <source>
        <dbReference type="Proteomes" id="UP001281761"/>
    </source>
</evidence>
<feature type="compositionally biased region" description="Basic and acidic residues" evidence="1">
    <location>
        <begin position="158"/>
        <end position="182"/>
    </location>
</feature>
<feature type="compositionally biased region" description="Basic and acidic residues" evidence="1">
    <location>
        <begin position="887"/>
        <end position="921"/>
    </location>
</feature>
<feature type="compositionally biased region" description="Basic and acidic residues" evidence="1">
    <location>
        <begin position="778"/>
        <end position="844"/>
    </location>
</feature>
<feature type="compositionally biased region" description="Basic residues" evidence="1">
    <location>
        <begin position="31"/>
        <end position="46"/>
    </location>
</feature>
<feature type="compositionally biased region" description="Basic and acidic residues" evidence="1">
    <location>
        <begin position="262"/>
        <end position="273"/>
    </location>
</feature>
<feature type="region of interest" description="Disordered" evidence="1">
    <location>
        <begin position="731"/>
        <end position="921"/>
    </location>
</feature>